<dbReference type="InterPro" id="IPR019441">
    <property type="entry name" value="FMP27/BLTP2/Hobbit_GFWDK_RBG"/>
</dbReference>
<keyword evidence="3" id="KW-0812">Transmembrane</keyword>
<evidence type="ECO:0000256" key="3">
    <source>
        <dbReference type="SAM" id="Phobius"/>
    </source>
</evidence>
<dbReference type="GeneID" id="106818045"/>
<feature type="region of interest" description="Disordered" evidence="2">
    <location>
        <begin position="1994"/>
        <end position="2040"/>
    </location>
</feature>
<feature type="compositionally biased region" description="Polar residues" evidence="2">
    <location>
        <begin position="1994"/>
        <end position="2011"/>
    </location>
</feature>
<dbReference type="Proteomes" id="UP000695022">
    <property type="component" value="Unplaced"/>
</dbReference>
<dbReference type="PANTHER" id="PTHR15678:SF6">
    <property type="entry name" value="BRIDGE-LIKE LIPID TRANSFER PROTEIN FAMILY MEMBER 2"/>
    <property type="match status" value="1"/>
</dbReference>
<feature type="compositionally biased region" description="Low complexity" evidence="2">
    <location>
        <begin position="2022"/>
        <end position="2040"/>
    </location>
</feature>
<protein>
    <submittedName>
        <fullName evidence="6">Protein KIAA0100-like</fullName>
    </submittedName>
</protein>
<evidence type="ECO:0000256" key="2">
    <source>
        <dbReference type="SAM" id="MobiDB-lite"/>
    </source>
</evidence>
<feature type="compositionally biased region" description="Low complexity" evidence="2">
    <location>
        <begin position="2372"/>
        <end position="2388"/>
    </location>
</feature>
<dbReference type="PANTHER" id="PTHR15678">
    <property type="entry name" value="ANTIGEN MLAA-22-RELATED"/>
    <property type="match status" value="1"/>
</dbReference>
<feature type="transmembrane region" description="Helical" evidence="3">
    <location>
        <begin position="6"/>
        <end position="26"/>
    </location>
</feature>
<proteinExistence type="predicted"/>
<keyword evidence="3" id="KW-0472">Membrane</keyword>
<evidence type="ECO:0000313" key="5">
    <source>
        <dbReference type="Proteomes" id="UP000695022"/>
    </source>
</evidence>
<feature type="region of interest" description="Disordered" evidence="2">
    <location>
        <begin position="2225"/>
        <end position="2244"/>
    </location>
</feature>
<name>A0ABM1F1C8_PRICU</name>
<organism evidence="5 6">
    <name type="scientific">Priapulus caudatus</name>
    <name type="common">Priapulid worm</name>
    <dbReference type="NCBI Taxonomy" id="37621"/>
    <lineage>
        <taxon>Eukaryota</taxon>
        <taxon>Metazoa</taxon>
        <taxon>Ecdysozoa</taxon>
        <taxon>Scalidophora</taxon>
        <taxon>Priapulida</taxon>
        <taxon>Priapulimorpha</taxon>
        <taxon>Priapulimorphida</taxon>
        <taxon>Priapulidae</taxon>
        <taxon>Priapulus</taxon>
    </lineage>
</organism>
<dbReference type="InterPro" id="IPR045167">
    <property type="entry name" value="Hobbit"/>
</dbReference>
<keyword evidence="5" id="KW-1185">Reference proteome</keyword>
<evidence type="ECO:0000256" key="1">
    <source>
        <dbReference type="SAM" id="Coils"/>
    </source>
</evidence>
<dbReference type="Pfam" id="PF10344">
    <property type="entry name" value="Hobbit"/>
    <property type="match status" value="4"/>
</dbReference>
<dbReference type="RefSeq" id="XP_014678249.1">
    <property type="nucleotide sequence ID" value="XM_014822763.1"/>
</dbReference>
<keyword evidence="1" id="KW-0175">Coiled coil</keyword>
<keyword evidence="3" id="KW-1133">Transmembrane helix</keyword>
<evidence type="ECO:0000313" key="6">
    <source>
        <dbReference type="RefSeq" id="XP_014678249.1"/>
    </source>
</evidence>
<feature type="coiled-coil region" evidence="1">
    <location>
        <begin position="1960"/>
        <end position="1987"/>
    </location>
</feature>
<evidence type="ECO:0000259" key="4">
    <source>
        <dbReference type="SMART" id="SM01214"/>
    </source>
</evidence>
<reference evidence="6" key="1">
    <citation type="submission" date="2025-08" db="UniProtKB">
        <authorList>
            <consortium name="RefSeq"/>
        </authorList>
    </citation>
    <scope>IDENTIFICATION</scope>
</reference>
<gene>
    <name evidence="6" type="primary">LOC106818045</name>
</gene>
<feature type="domain" description="FMP27/BLTP2/Hobbit GFWDK motif-containing RBG unit" evidence="4">
    <location>
        <begin position="1191"/>
        <end position="1323"/>
    </location>
</feature>
<feature type="region of interest" description="Disordered" evidence="2">
    <location>
        <begin position="2369"/>
        <end position="2388"/>
    </location>
</feature>
<sequence>MPGYVWLFIAAIILYFVISRLVKFLIQQWLSVKFHLTVHIGKIGFLKLYNVSLLLRNDAKVEIDAVWISSSLVNANVSTLIALCVEEVRVQADLHNKQMRKKKKKVGTHEPDAMESKLVRAIVSMMPYMSIRISDVSVVLLRAVFQDCLLHSTVNEFSLSCTQEDSVLKLIIHIMTASTKVLRSVEKFQPGEQQPCIIDVTTNSTLHIHVGTRGGFSLLKLKLGVSKPQVLINEGCMSVVKVAPPQPEKEEQEDVEDTEAEHMTTNWKYFPEVTLLNVDGTRVAVLRESGQRLLSHVHACSYAGCSNVYRSVTLTIETIQFDSTLQPMLNPSQQSPAAQYDVIIKDVLVNATYVRLLSCNKFAVKGEVGRGHLQLLAQVSACHAHYHEDIIAYWSTVIPTLSPSRSQTSKHKMSRSLFWAAVRTWQVKVSAEMSDASLLTTFTGCPAAITSFTKAKLAWERQGIDEASTPPTYSDRLEGCIESLLMHTAGKPDCRVSDGTTTMWQHQWNTPLFLGICIFKLSKSDPVVSFHGTVDNLQLECCPPVLAIAKHIIQVVSKTRLGSDDKDVTLDTHMSTAAAQPKLTIGDFNMSFNYIYLFMTGSNKVCVMTTVNSLKVDQQDSKVFVAQEATRLYQFLQQGKMATVVSLDKLADHLCELPVIRLSYKSQTKDVNLQLLDDIHLCWNTNLHMSFISLAEELQEFITYAEGMFPREDETSLNAPSSKPASIHARLRGSICVELKLSSEHRVMALAGEVTLDWQLKQLTAKMGKLHIYCDDLAVFTLEDISLGSLHHSDQMRLERESCEDLQQRTNRAWSVTIATGQIVFPHGYNFAKTHQEAINIWKWLKLVHQMMPRPFTADSPLPADLLIRVRSFSVQVNDDPFEVKLRDNFELLIDEYMESEKRRQMLDSKIGELRKTHLLLPGGKVEELYEIPDEARTPRHRPACSNSREEGMEFTTTVVPRDNAASCHVAVPYSGIPPRPHASDTVRSHYENAHVRLAAPLGNNDSRKEDSQTLKFIHDLKLYIEHLQHMGTVACWTRVLSVATRHRQLIIQRSKADAEPSSGLLGHNRRLPGFTARLRSPMVNVGVANATRRENPTTRGGVGIGRGRVSCLDWTKGKWGAERTTGHLLGTDVEIRRLGRHAASSQPATHNAEWTSRAHRPFPEEGMEFTTLWCRVIRCSCHRWLFHLRDYPRPMLDISEMYVWGRLIGAEQDAAKRAIRECTVEVGAPWANMTVERKMPDLKFYHDLSCDIEHYNMAYGACWEPAFSQYNLATDLIIQRSTDPSPPLPYWDKQRLLLHGRLTVSMVTSAWLMHASRDPYNTAEEWDWTWSSLVLDWTNGKWVLKGDLDIYCRTESKYDDCRMLHLPNLTYTVNDTEAHHKKEEVAKEVQIHDSYRAFRSENLNISVGFETRPSAHHHSDKIPAGLWYASTLRWFDNLQTIQSEISRPIRRGKVFRNVRPPKKLLSRHYKHMTLLLNFHEFEVCYWTSFAKQCGIELRSSGGISLCTEYLQRLISYKDGLIQRPRLERNVVYMNCELNNAEIHLQSAAPSAKKEAEKNVSMRNPVNRNYFLSVARVAYGREAVVPDMSGTPQDDTPNHRLVVHHLMALWDIVNRNVVLALYDSYTKAEQLKYNLSADTLKILKVDTGMTPVKPRNHMSDVSSAATLHAAAVATPSPMSKLQSSHVSSMLQQLVSEADSKFFALHEEPTAGIVEQLQGVAACQTDDVTHKNWLIELINSQVMLKGCETSGYVIMSAAKTQILQRQHKPVWRHRQLYTKTTWVGSLDSMQYYATVYVDRSSTQDVRWLTVDNIDAKDTAPRDTVSDMVGSGQSVGGVITDTVGAASQKSKKEIQLQRVVSRCGCHFFYAHYAEHMNPDDLEEVPPPPSDELWNREEATDSFTLTHQELNICTNSLQYDMILDIINNLLLYVEPRKKEQFKKLQSMRFQLQLCSIEDQRSPILQIQTKVRQLQLRLRSLERQLYLLYRQQDGDSSSASALYRQQDSDHGNQSAMHWHQDGDSVSQSSLHSQQDTSSTSQSLLNQMSQLESQIDEYKESLNATNEELGIMISCFKESMLHSESKPKATKDPDKVSVRHRFEVCFKHAQWRLTDSDGQLGIADVALRNFLYTRTNKDNDSGEHLMELSYTKMTNLLPHSAYRDVAMPKDTSGKHLLLRIFCRDRQPVGGISIKEHFEVNVAPVSIQLTYQFFKTMMQFLFPGRNIEGSDDNLDGGSQPEVEKKKVMKRPLSSGRIESQDIDDIHKMRERAAKNNLFMYIKLTEVPMRVSYKGEKEKNIEDVNDFSIVMPTLEYHNQMWTWLDLVMAIKNDNKRALLSQAIKQKILKPSRVDDSQHGALQQETDKAKMLMGAKVLSSDKPSSKKSLFGKSSKQ</sequence>
<dbReference type="SMART" id="SM01214">
    <property type="entry name" value="Fmp27_GFWDK"/>
    <property type="match status" value="1"/>
</dbReference>
<accession>A0ABM1F1C8</accession>